<protein>
    <submittedName>
        <fullName evidence="1">Uncharacterized protein</fullName>
    </submittedName>
</protein>
<proteinExistence type="predicted"/>
<sequence length="88" mass="9845">MLRFPGVQYFMGMAVTLQSVYFRALEALDRLTYYVEQTGDPRLESLVGELTVVIGTAYALRDMATLEDAELSCLTCGDELERKLASLD</sequence>
<comment type="caution">
    <text evidence="1">The sequence shown here is derived from an EMBL/GenBank/DDBJ whole genome shotgun (WGS) entry which is preliminary data.</text>
</comment>
<evidence type="ECO:0000313" key="1">
    <source>
        <dbReference type="EMBL" id="GEM47897.1"/>
    </source>
</evidence>
<evidence type="ECO:0000313" key="2">
    <source>
        <dbReference type="Proteomes" id="UP000321306"/>
    </source>
</evidence>
<gene>
    <name evidence="1" type="ORF">DC3_35320</name>
</gene>
<accession>A0A511N613</accession>
<dbReference type="AlphaFoldDB" id="A0A511N613"/>
<keyword evidence="2" id="KW-1185">Reference proteome</keyword>
<dbReference type="Proteomes" id="UP000321306">
    <property type="component" value="Unassembled WGS sequence"/>
</dbReference>
<reference evidence="1 2" key="1">
    <citation type="submission" date="2019-07" db="EMBL/GenBank/DDBJ databases">
        <title>Whole genome shotgun sequence of Deinococcus cellulosilyticus NBRC 106333.</title>
        <authorList>
            <person name="Hosoyama A."/>
            <person name="Uohara A."/>
            <person name="Ohji S."/>
            <person name="Ichikawa N."/>
        </authorList>
    </citation>
    <scope>NUCLEOTIDE SEQUENCE [LARGE SCALE GENOMIC DNA]</scope>
    <source>
        <strain evidence="1 2">NBRC 106333</strain>
    </source>
</reference>
<organism evidence="1 2">
    <name type="scientific">Deinococcus cellulosilyticus (strain DSM 18568 / NBRC 106333 / KACC 11606 / 5516J-15)</name>
    <dbReference type="NCBI Taxonomy" id="1223518"/>
    <lineage>
        <taxon>Bacteria</taxon>
        <taxon>Thermotogati</taxon>
        <taxon>Deinococcota</taxon>
        <taxon>Deinococci</taxon>
        <taxon>Deinococcales</taxon>
        <taxon>Deinococcaceae</taxon>
        <taxon>Deinococcus</taxon>
    </lineage>
</organism>
<name>A0A511N613_DEIC1</name>
<dbReference type="EMBL" id="BJXB01000016">
    <property type="protein sequence ID" value="GEM47897.1"/>
    <property type="molecule type" value="Genomic_DNA"/>
</dbReference>